<dbReference type="Proteomes" id="UP000198639">
    <property type="component" value="Unassembled WGS sequence"/>
</dbReference>
<name>A0A1I1KWQ1_9BURK</name>
<evidence type="ECO:0000259" key="2">
    <source>
        <dbReference type="Pfam" id="PF07589"/>
    </source>
</evidence>
<proteinExistence type="predicted"/>
<sequence length="196" mass="20136">MKTKIILETLVLAAALTATQAGAAPISLQGSTITGTYNGAPEGVFGLDYGFAAEPGSNTTAIDPFGTGGVEFLTSDFLFGIDFSTDGILTVMLNATLPDPGNYRLAFDFGADFAQRIGGFSWLDTSGVTGLPALTVLNGHSFAIDLSPVSWNSEIGVFSAQIDAAAAVPEPGSIGLALAGLTGFALARRRNRAAQR</sequence>
<feature type="signal peptide" evidence="1">
    <location>
        <begin position="1"/>
        <end position="23"/>
    </location>
</feature>
<dbReference type="AlphaFoldDB" id="A0A1I1KWQ1"/>
<dbReference type="EMBL" id="FOLD01000008">
    <property type="protein sequence ID" value="SFC65237.1"/>
    <property type="molecule type" value="Genomic_DNA"/>
</dbReference>
<organism evidence="3 4">
    <name type="scientific">Massilia yuzhufengensis</name>
    <dbReference type="NCBI Taxonomy" id="1164594"/>
    <lineage>
        <taxon>Bacteria</taxon>
        <taxon>Pseudomonadati</taxon>
        <taxon>Pseudomonadota</taxon>
        <taxon>Betaproteobacteria</taxon>
        <taxon>Burkholderiales</taxon>
        <taxon>Oxalobacteraceae</taxon>
        <taxon>Telluria group</taxon>
        <taxon>Massilia</taxon>
    </lineage>
</organism>
<evidence type="ECO:0000313" key="4">
    <source>
        <dbReference type="Proteomes" id="UP000198639"/>
    </source>
</evidence>
<feature type="domain" description="Ice-binding protein C-terminal" evidence="2">
    <location>
        <begin position="167"/>
        <end position="190"/>
    </location>
</feature>
<dbReference type="Pfam" id="PF07589">
    <property type="entry name" value="PEP-CTERM"/>
    <property type="match status" value="1"/>
</dbReference>
<dbReference type="InterPro" id="IPR013424">
    <property type="entry name" value="Ice-binding_C"/>
</dbReference>
<evidence type="ECO:0000313" key="3">
    <source>
        <dbReference type="EMBL" id="SFC65237.1"/>
    </source>
</evidence>
<accession>A0A1I1KWQ1</accession>
<dbReference type="STRING" id="1164594.SAMN05216204_108132"/>
<gene>
    <name evidence="3" type="ORF">SAMN05216204_108132</name>
</gene>
<keyword evidence="4" id="KW-1185">Reference proteome</keyword>
<dbReference type="OrthoDB" id="8901520at2"/>
<feature type="chain" id="PRO_5011750006" evidence="1">
    <location>
        <begin position="24"/>
        <end position="196"/>
    </location>
</feature>
<reference evidence="4" key="1">
    <citation type="submission" date="2016-10" db="EMBL/GenBank/DDBJ databases">
        <authorList>
            <person name="Varghese N."/>
            <person name="Submissions S."/>
        </authorList>
    </citation>
    <scope>NUCLEOTIDE SEQUENCE [LARGE SCALE GENOMIC DNA]</scope>
    <source>
        <strain evidence="4">CGMCC 1.12041</strain>
    </source>
</reference>
<dbReference type="NCBIfam" id="TIGR02595">
    <property type="entry name" value="PEP_CTERM"/>
    <property type="match status" value="1"/>
</dbReference>
<protein>
    <submittedName>
        <fullName evidence="3">PEP-CTERM protein-sorting domain-containing protein</fullName>
    </submittedName>
</protein>
<evidence type="ECO:0000256" key="1">
    <source>
        <dbReference type="SAM" id="SignalP"/>
    </source>
</evidence>
<keyword evidence="1" id="KW-0732">Signal</keyword>
<dbReference type="RefSeq" id="WP_091874191.1">
    <property type="nucleotide sequence ID" value="NZ_FOLD01000008.1"/>
</dbReference>